<dbReference type="CDD" id="cd05822">
    <property type="entry name" value="TLP_HIUase"/>
    <property type="match status" value="1"/>
</dbReference>
<dbReference type="Pfam" id="PF00576">
    <property type="entry name" value="Transthyretin"/>
    <property type="match status" value="1"/>
</dbReference>
<organism evidence="9 10">
    <name type="scientific">Streptomyces solicathayae</name>
    <dbReference type="NCBI Taxonomy" id="3081768"/>
    <lineage>
        <taxon>Bacteria</taxon>
        <taxon>Bacillati</taxon>
        <taxon>Actinomycetota</taxon>
        <taxon>Actinomycetes</taxon>
        <taxon>Kitasatosporales</taxon>
        <taxon>Streptomycetaceae</taxon>
        <taxon>Streptomyces</taxon>
    </lineage>
</organism>
<comment type="subunit">
    <text evidence="4 7">Homotetramer.</text>
</comment>
<evidence type="ECO:0000313" key="9">
    <source>
        <dbReference type="EMBL" id="WOX26432.1"/>
    </source>
</evidence>
<accession>A0ABZ0M4C3</accession>
<keyword evidence="10" id="KW-1185">Reference proteome</keyword>
<evidence type="ECO:0000256" key="5">
    <source>
        <dbReference type="ARBA" id="ARBA00022631"/>
    </source>
</evidence>
<feature type="domain" description="Transthyretin/hydroxyisourate hydrolase" evidence="8">
    <location>
        <begin position="4"/>
        <end position="116"/>
    </location>
</feature>
<keyword evidence="6 7" id="KW-0378">Hydrolase</keyword>
<evidence type="ECO:0000313" key="10">
    <source>
        <dbReference type="Proteomes" id="UP001301731"/>
    </source>
</evidence>
<evidence type="ECO:0000256" key="3">
    <source>
        <dbReference type="ARBA" id="ARBA00009850"/>
    </source>
</evidence>
<dbReference type="PANTHER" id="PTHR10395:SF7">
    <property type="entry name" value="5-HYDROXYISOURATE HYDROLASE"/>
    <property type="match status" value="1"/>
</dbReference>
<gene>
    <name evidence="9" type="primary">uraH</name>
    <name evidence="9" type="ORF">R2D22_35680</name>
</gene>
<dbReference type="Proteomes" id="UP001301731">
    <property type="component" value="Chromosome"/>
</dbReference>
<dbReference type="InterPro" id="IPR023416">
    <property type="entry name" value="Transthyretin/HIU_hydrolase_d"/>
</dbReference>
<comment type="similarity">
    <text evidence="3 7">Belongs to the transthyretin family. 5-hydroxyisourate hydrolase subfamily.</text>
</comment>
<evidence type="ECO:0000256" key="1">
    <source>
        <dbReference type="ARBA" id="ARBA00001043"/>
    </source>
</evidence>
<comment type="function">
    <text evidence="2">Catalyzes the hydrolysis of 5-hydroxyisourate (HIU) to 2-oxo-4-hydroxy-4-carboxy-5-ureidoimidazoline (OHCU).</text>
</comment>
<dbReference type="RefSeq" id="WP_318109438.1">
    <property type="nucleotide sequence ID" value="NZ_CP137573.1"/>
</dbReference>
<evidence type="ECO:0000256" key="6">
    <source>
        <dbReference type="ARBA" id="ARBA00022801"/>
    </source>
</evidence>
<dbReference type="NCBIfam" id="TIGR02962">
    <property type="entry name" value="hdxy_isourate"/>
    <property type="match status" value="1"/>
</dbReference>
<name>A0ABZ0M4C3_9ACTN</name>
<evidence type="ECO:0000256" key="2">
    <source>
        <dbReference type="ARBA" id="ARBA00002704"/>
    </source>
</evidence>
<dbReference type="Gene3D" id="2.60.40.180">
    <property type="entry name" value="Transthyretin/hydroxyisourate hydrolase domain"/>
    <property type="match status" value="1"/>
</dbReference>
<dbReference type="GO" id="GO:0033971">
    <property type="term" value="F:hydroxyisourate hydrolase activity"/>
    <property type="evidence" value="ECO:0007669"/>
    <property type="project" value="UniProtKB-EC"/>
</dbReference>
<sequence length="117" mass="13203">MAGISTHVLDIANGKPGAGMRIDFSILDDGAYRLVKTVRTNEEGRTDEPIVRPENATAGRYELLFHVDEYYAGLRRKLPDPPFVDQVPVRFTVVDAKQHFHVPLICTPWNCTMYRGS</sequence>
<reference evidence="9 10" key="1">
    <citation type="submission" date="2023-10" db="EMBL/GenBank/DDBJ databases">
        <title>The genome sequence of Streptomyces sp. HUAS YS2.</title>
        <authorList>
            <person name="Mo P."/>
        </authorList>
    </citation>
    <scope>NUCLEOTIDE SEQUENCE [LARGE SCALE GENOMIC DNA]</scope>
    <source>
        <strain evidence="9 10">HUAS YS2</strain>
    </source>
</reference>
<dbReference type="EC" id="3.5.2.17" evidence="7"/>
<proteinExistence type="inferred from homology"/>
<dbReference type="InterPro" id="IPR023418">
    <property type="entry name" value="Thyroxine_BS"/>
</dbReference>
<dbReference type="EMBL" id="CP137573">
    <property type="protein sequence ID" value="WOX26432.1"/>
    <property type="molecule type" value="Genomic_DNA"/>
</dbReference>
<dbReference type="InterPro" id="IPR014306">
    <property type="entry name" value="Hydroxyisourate_hydrolase"/>
</dbReference>
<evidence type="ECO:0000256" key="7">
    <source>
        <dbReference type="RuleBase" id="RU361270"/>
    </source>
</evidence>
<dbReference type="PANTHER" id="PTHR10395">
    <property type="entry name" value="URICASE AND TRANSTHYRETIN-RELATED"/>
    <property type="match status" value="1"/>
</dbReference>
<protein>
    <recommendedName>
        <fullName evidence="7">5-hydroxyisourate hydrolase</fullName>
        <shortName evidence="7">HIU hydrolase</shortName>
        <shortName evidence="7">HIUHase</shortName>
        <ecNumber evidence="7">3.5.2.17</ecNumber>
    </recommendedName>
</protein>
<keyword evidence="5 7" id="KW-0659">Purine metabolism</keyword>
<dbReference type="SUPFAM" id="SSF49472">
    <property type="entry name" value="Transthyretin (synonym: prealbumin)"/>
    <property type="match status" value="1"/>
</dbReference>
<evidence type="ECO:0000256" key="4">
    <source>
        <dbReference type="ARBA" id="ARBA00011881"/>
    </source>
</evidence>
<dbReference type="PROSITE" id="PS00768">
    <property type="entry name" value="TRANSTHYRETIN_1"/>
    <property type="match status" value="1"/>
</dbReference>
<comment type="catalytic activity">
    <reaction evidence="1 7">
        <text>5-hydroxyisourate + H2O = 5-hydroxy-2-oxo-4-ureido-2,5-dihydro-1H-imidazole-5-carboxylate + H(+)</text>
        <dbReference type="Rhea" id="RHEA:23736"/>
        <dbReference type="ChEBI" id="CHEBI:15377"/>
        <dbReference type="ChEBI" id="CHEBI:15378"/>
        <dbReference type="ChEBI" id="CHEBI:18072"/>
        <dbReference type="ChEBI" id="CHEBI:58639"/>
        <dbReference type="EC" id="3.5.2.17"/>
    </reaction>
</comment>
<dbReference type="InterPro" id="IPR036817">
    <property type="entry name" value="Transthyretin/HIU_hydrolase_sf"/>
</dbReference>
<evidence type="ECO:0000259" key="8">
    <source>
        <dbReference type="Pfam" id="PF00576"/>
    </source>
</evidence>